<dbReference type="GO" id="GO:0005829">
    <property type="term" value="C:cytosol"/>
    <property type="evidence" value="ECO:0007669"/>
    <property type="project" value="TreeGrafter"/>
</dbReference>
<evidence type="ECO:0000256" key="1">
    <source>
        <dbReference type="ARBA" id="ARBA00009091"/>
    </source>
</evidence>
<reference evidence="4 5" key="1">
    <citation type="submission" date="2017-03" db="EMBL/GenBank/DDBJ databases">
        <authorList>
            <person name="Afonso C.L."/>
            <person name="Miller P.J."/>
            <person name="Scott M.A."/>
            <person name="Spackman E."/>
            <person name="Goraichik I."/>
            <person name="Dimitrov K.M."/>
            <person name="Suarez D.L."/>
            <person name="Swayne D.E."/>
        </authorList>
    </citation>
    <scope>NUCLEOTIDE SEQUENCE [LARGE SCALE GENOMIC DNA]</scope>
    <source>
        <strain evidence="4">PRJEB14757</strain>
    </source>
</reference>
<name>A0A1W1H4S0_9BACT</name>
<keyword evidence="5" id="KW-1185">Reference proteome</keyword>
<dbReference type="AlphaFoldDB" id="A0A1W1H4S0"/>
<accession>A0A1W1H4S0</accession>
<dbReference type="Pfam" id="PF03938">
    <property type="entry name" value="OmpH"/>
    <property type="match status" value="1"/>
</dbReference>
<dbReference type="RefSeq" id="WP_080803664.1">
    <property type="nucleotide sequence ID" value="NZ_LT828544.1"/>
</dbReference>
<dbReference type="PANTHER" id="PTHR35089:SF1">
    <property type="entry name" value="CHAPERONE PROTEIN SKP"/>
    <property type="match status" value="1"/>
</dbReference>
<proteinExistence type="inferred from homology"/>
<dbReference type="SMART" id="SM00935">
    <property type="entry name" value="OmpH"/>
    <property type="match status" value="1"/>
</dbReference>
<dbReference type="GO" id="GO:0050821">
    <property type="term" value="P:protein stabilization"/>
    <property type="evidence" value="ECO:0007669"/>
    <property type="project" value="TreeGrafter"/>
</dbReference>
<organism evidence="4 5">
    <name type="scientific">Desulfamplus magnetovallimortis</name>
    <dbReference type="NCBI Taxonomy" id="1246637"/>
    <lineage>
        <taxon>Bacteria</taxon>
        <taxon>Pseudomonadati</taxon>
        <taxon>Thermodesulfobacteriota</taxon>
        <taxon>Desulfobacteria</taxon>
        <taxon>Desulfobacterales</taxon>
        <taxon>Desulfobacteraceae</taxon>
        <taxon>Desulfamplus</taxon>
    </lineage>
</organism>
<sequence length="176" mass="20175">MKKTLFVIILVVAFCFSLVSLPYAAGLKIGIIDFQEILTNSSPGKLATEEMNKKAKEMEDDVKAREAELMELQKKLERESLVMGKEKSEEKQREFRIMANDYKSLKANYAKEFKKIQAQYLNKMTKEVLALAEEIGKKDGFTLIIERNEAGIMFFDESVNITKKVIEKYNKTAVSQ</sequence>
<dbReference type="Gene3D" id="3.30.910.20">
    <property type="entry name" value="Skp domain"/>
    <property type="match status" value="1"/>
</dbReference>
<dbReference type="InterPro" id="IPR024930">
    <property type="entry name" value="Skp_dom_sf"/>
</dbReference>
<keyword evidence="3" id="KW-0175">Coiled coil</keyword>
<protein>
    <submittedName>
        <fullName evidence="4">Putative Outer membrane protein (Skp protein)</fullName>
    </submittedName>
</protein>
<dbReference type="SUPFAM" id="SSF111384">
    <property type="entry name" value="OmpH-like"/>
    <property type="match status" value="1"/>
</dbReference>
<dbReference type="Proteomes" id="UP000191931">
    <property type="component" value="Unassembled WGS sequence"/>
</dbReference>
<evidence type="ECO:0000256" key="2">
    <source>
        <dbReference type="ARBA" id="ARBA00022729"/>
    </source>
</evidence>
<dbReference type="EMBL" id="FWEV01000004">
    <property type="protein sequence ID" value="SLM27457.1"/>
    <property type="molecule type" value="Genomic_DNA"/>
</dbReference>
<dbReference type="PANTHER" id="PTHR35089">
    <property type="entry name" value="CHAPERONE PROTEIN SKP"/>
    <property type="match status" value="1"/>
</dbReference>
<evidence type="ECO:0000313" key="4">
    <source>
        <dbReference type="EMBL" id="SLM27457.1"/>
    </source>
</evidence>
<keyword evidence="2" id="KW-0732">Signal</keyword>
<evidence type="ECO:0000313" key="5">
    <source>
        <dbReference type="Proteomes" id="UP000191931"/>
    </source>
</evidence>
<feature type="coiled-coil region" evidence="3">
    <location>
        <begin position="48"/>
        <end position="82"/>
    </location>
</feature>
<comment type="similarity">
    <text evidence="1">Belongs to the Skp family.</text>
</comment>
<dbReference type="STRING" id="1246637.MTBBW1_1010005"/>
<gene>
    <name evidence="4" type="ORF">MTBBW1_1010005</name>
</gene>
<dbReference type="InterPro" id="IPR005632">
    <property type="entry name" value="Chaperone_Skp"/>
</dbReference>
<dbReference type="OrthoDB" id="5417975at2"/>
<evidence type="ECO:0000256" key="3">
    <source>
        <dbReference type="SAM" id="Coils"/>
    </source>
</evidence>
<dbReference type="GO" id="GO:0051082">
    <property type="term" value="F:unfolded protein binding"/>
    <property type="evidence" value="ECO:0007669"/>
    <property type="project" value="InterPro"/>
</dbReference>